<organism evidence="6">
    <name type="scientific">marine metagenome</name>
    <dbReference type="NCBI Taxonomy" id="408172"/>
    <lineage>
        <taxon>unclassified sequences</taxon>
        <taxon>metagenomes</taxon>
        <taxon>ecological metagenomes</taxon>
    </lineage>
</organism>
<dbReference type="PANTHER" id="PTHR43869">
    <property type="entry name" value="GLYCINE BETAINE/PROLINE BETAINE TRANSPORT SYSTEM ATP-BINDING PROTEIN PROV"/>
    <property type="match status" value="1"/>
</dbReference>
<dbReference type="InterPro" id="IPR046342">
    <property type="entry name" value="CBS_dom_sf"/>
</dbReference>
<evidence type="ECO:0000256" key="2">
    <source>
        <dbReference type="ARBA" id="ARBA00022448"/>
    </source>
</evidence>
<dbReference type="InterPro" id="IPR005892">
    <property type="entry name" value="Gly-betaine_transp_ATP-bd"/>
</dbReference>
<dbReference type="PANTHER" id="PTHR43869:SF1">
    <property type="entry name" value="GLYCINE BETAINE_PROLINE BETAINE TRANSPORT SYSTEM ATP-BINDING PROTEIN PROV"/>
    <property type="match status" value="1"/>
</dbReference>
<dbReference type="InterPro" id="IPR003439">
    <property type="entry name" value="ABC_transporter-like_ATP-bd"/>
</dbReference>
<dbReference type="SUPFAM" id="SSF52540">
    <property type="entry name" value="P-loop containing nucleoside triphosphate hydrolases"/>
    <property type="match status" value="1"/>
</dbReference>
<dbReference type="GO" id="GO:0005524">
    <property type="term" value="F:ATP binding"/>
    <property type="evidence" value="ECO:0007669"/>
    <property type="project" value="UniProtKB-KW"/>
</dbReference>
<dbReference type="GO" id="GO:0016020">
    <property type="term" value="C:membrane"/>
    <property type="evidence" value="ECO:0007669"/>
    <property type="project" value="InterPro"/>
</dbReference>
<dbReference type="InterPro" id="IPR027417">
    <property type="entry name" value="P-loop_NTPase"/>
</dbReference>
<dbReference type="FunFam" id="3.40.50.300:FF:000201">
    <property type="entry name" value="Glycine betaine/L-proline ABC transporter ATP-binding protein"/>
    <property type="match status" value="1"/>
</dbReference>
<dbReference type="SMART" id="SM00382">
    <property type="entry name" value="AAA"/>
    <property type="match status" value="1"/>
</dbReference>
<evidence type="ECO:0000256" key="1">
    <source>
        <dbReference type="ARBA" id="ARBA00005417"/>
    </source>
</evidence>
<protein>
    <recommendedName>
        <fullName evidence="5">ABC transporter domain-containing protein</fullName>
    </recommendedName>
</protein>
<dbReference type="InterPro" id="IPR051921">
    <property type="entry name" value="ABC_osmolyte_uptake_ATP-bind"/>
</dbReference>
<evidence type="ECO:0000313" key="6">
    <source>
        <dbReference type="EMBL" id="SVA09994.1"/>
    </source>
</evidence>
<accession>A0A381T2R4</accession>
<dbReference type="GO" id="GO:0016887">
    <property type="term" value="F:ATP hydrolysis activity"/>
    <property type="evidence" value="ECO:0007669"/>
    <property type="project" value="InterPro"/>
</dbReference>
<dbReference type="EMBL" id="UINC01003877">
    <property type="protein sequence ID" value="SVA09994.1"/>
    <property type="molecule type" value="Genomic_DNA"/>
</dbReference>
<keyword evidence="2" id="KW-0813">Transport</keyword>
<keyword evidence="3" id="KW-0547">Nucleotide-binding</keyword>
<dbReference type="NCBIfam" id="TIGR01186">
    <property type="entry name" value="proV"/>
    <property type="match status" value="1"/>
</dbReference>
<proteinExistence type="inferred from homology"/>
<dbReference type="Gene3D" id="3.40.50.300">
    <property type="entry name" value="P-loop containing nucleotide triphosphate hydrolases"/>
    <property type="match status" value="1"/>
</dbReference>
<dbReference type="InterPro" id="IPR017871">
    <property type="entry name" value="ABC_transporter-like_CS"/>
</dbReference>
<sequence length="407" mass="43981">MTEHGEPIVSLEHVYKIFGPDPGGRAYDLSRAGVDKDEVQRLSGHVVGMKDISFTVNKGEIFVVMGLSGSGKSTAIRTVNKLHDITAGQVTVDGIDVQGLRGSALQTFRREKMGMVFQHFALFPHRNIIDNTGYGLKVQGVSKGERDAEALKALAMVGLEAYAQNAVGELSGGMQQRVGLARALCSDPPILLMDEAFSALDPLIRRQMQDELMIIQEKLHKTILFITHDLNEALRIGNRVCILRDGYVVQIGTPEEILTEPADGYVAEFTQDVDQGRVIDVVNVMHDAVILDASASLASAVDRLGQRRGGFVVDADGRPTGLLSVVDAGSALAHGTTLLSDVLRSEFSTTVATARLNEIYAAAGLGFPIAVVDDAGLLIGEVEPQEIMEEMGRVEQLIDGFEREVFL</sequence>
<keyword evidence="4" id="KW-0067">ATP-binding</keyword>
<dbReference type="Pfam" id="PF00005">
    <property type="entry name" value="ABC_tran"/>
    <property type="match status" value="1"/>
</dbReference>
<dbReference type="InterPro" id="IPR003593">
    <property type="entry name" value="AAA+_ATPase"/>
</dbReference>
<name>A0A381T2R4_9ZZZZ</name>
<reference evidence="6" key="1">
    <citation type="submission" date="2018-05" db="EMBL/GenBank/DDBJ databases">
        <authorList>
            <person name="Lanie J.A."/>
            <person name="Ng W.-L."/>
            <person name="Kazmierczak K.M."/>
            <person name="Andrzejewski T.M."/>
            <person name="Davidsen T.M."/>
            <person name="Wayne K.J."/>
            <person name="Tettelin H."/>
            <person name="Glass J.I."/>
            <person name="Rusch D."/>
            <person name="Podicherti R."/>
            <person name="Tsui H.-C.T."/>
            <person name="Winkler M.E."/>
        </authorList>
    </citation>
    <scope>NUCLEOTIDE SEQUENCE</scope>
</reference>
<dbReference type="SUPFAM" id="SSF54631">
    <property type="entry name" value="CBS-domain pair"/>
    <property type="match status" value="1"/>
</dbReference>
<comment type="similarity">
    <text evidence="1">Belongs to the ABC transporter superfamily.</text>
</comment>
<dbReference type="GO" id="GO:0031460">
    <property type="term" value="P:glycine betaine transport"/>
    <property type="evidence" value="ECO:0007669"/>
    <property type="project" value="InterPro"/>
</dbReference>
<gene>
    <name evidence="6" type="ORF">METZ01_LOCUS62848</name>
</gene>
<dbReference type="AlphaFoldDB" id="A0A381T2R4"/>
<dbReference type="PROSITE" id="PS50893">
    <property type="entry name" value="ABC_TRANSPORTER_2"/>
    <property type="match status" value="1"/>
</dbReference>
<dbReference type="PROSITE" id="PS00211">
    <property type="entry name" value="ABC_TRANSPORTER_1"/>
    <property type="match status" value="1"/>
</dbReference>
<dbReference type="GO" id="GO:0006950">
    <property type="term" value="P:response to stress"/>
    <property type="evidence" value="ECO:0007669"/>
    <property type="project" value="UniProtKB-ARBA"/>
</dbReference>
<evidence type="ECO:0000256" key="3">
    <source>
        <dbReference type="ARBA" id="ARBA00022741"/>
    </source>
</evidence>
<evidence type="ECO:0000256" key="4">
    <source>
        <dbReference type="ARBA" id="ARBA00022840"/>
    </source>
</evidence>
<feature type="domain" description="ABC transporter" evidence="5">
    <location>
        <begin position="34"/>
        <end position="270"/>
    </location>
</feature>
<evidence type="ECO:0000259" key="5">
    <source>
        <dbReference type="PROSITE" id="PS50893"/>
    </source>
</evidence>